<dbReference type="EnsemblPlants" id="ONIVA06G09120.1">
    <property type="protein sequence ID" value="ONIVA06G09120.1"/>
    <property type="gene ID" value="ONIVA06G09120"/>
</dbReference>
<dbReference type="Gramene" id="ONIVA06G09120.1">
    <property type="protein sequence ID" value="ONIVA06G09120.1"/>
    <property type="gene ID" value="ONIVA06G09120"/>
</dbReference>
<accession>A0A0E0HMW2</accession>
<organism evidence="1">
    <name type="scientific">Oryza nivara</name>
    <name type="common">Indian wild rice</name>
    <name type="synonym">Oryza sativa f. spontanea</name>
    <dbReference type="NCBI Taxonomy" id="4536"/>
    <lineage>
        <taxon>Eukaryota</taxon>
        <taxon>Viridiplantae</taxon>
        <taxon>Streptophyta</taxon>
        <taxon>Embryophyta</taxon>
        <taxon>Tracheophyta</taxon>
        <taxon>Spermatophyta</taxon>
        <taxon>Magnoliopsida</taxon>
        <taxon>Liliopsida</taxon>
        <taxon>Poales</taxon>
        <taxon>Poaceae</taxon>
        <taxon>BOP clade</taxon>
        <taxon>Oryzoideae</taxon>
        <taxon>Oryzeae</taxon>
        <taxon>Oryzinae</taxon>
        <taxon>Oryza</taxon>
    </lineage>
</organism>
<evidence type="ECO:0000313" key="1">
    <source>
        <dbReference type="EnsemblPlants" id="ONIVA06G09120.1"/>
    </source>
</evidence>
<dbReference type="AlphaFoldDB" id="A0A0E0HMW2"/>
<dbReference type="HOGENOM" id="CLU_081108_0_0_1"/>
<dbReference type="InterPro" id="IPR053197">
    <property type="entry name" value="F-box_SCFL_complex_component"/>
</dbReference>
<protein>
    <submittedName>
        <fullName evidence="1">Uncharacterized protein</fullName>
    </submittedName>
</protein>
<dbReference type="Proteomes" id="UP000006591">
    <property type="component" value="Chromosome 6"/>
</dbReference>
<proteinExistence type="predicted"/>
<reference evidence="1" key="2">
    <citation type="submission" date="2018-04" db="EMBL/GenBank/DDBJ databases">
        <title>OnivRS2 (Oryza nivara Reference Sequence Version 2).</title>
        <authorList>
            <person name="Zhang J."/>
            <person name="Kudrna D."/>
            <person name="Lee S."/>
            <person name="Talag J."/>
            <person name="Rajasekar S."/>
            <person name="Welchert J."/>
            <person name="Hsing Y.-I."/>
            <person name="Wing R.A."/>
        </authorList>
    </citation>
    <scope>NUCLEOTIDE SEQUENCE [LARGE SCALE GENOMIC DNA]</scope>
    <source>
        <strain evidence="1">SL10</strain>
    </source>
</reference>
<sequence length="281" mass="31791">MPNVVITNESIEDCHMLLDHVILDHGDASINTCHVEFVNYFNHEKYKANAWIFHALLVCNVTELKILVWFDDEFLKDDQSGYHLQAVKKCPAPVVHVQRYALVKQGSEGHEYAAEQLTVAMKPVRVAMPLLITKMTCVLSQIWRYIWKFMPNVVIMNESIEESHMTDKVGDLTVYIRICVPNLVSLSLLRFEGWTPLFESMPYLLSVAMIFKDAFMYSNCWDCGKEAREGCYAIGINKNGFLLLNHLSHTSHLSIAICHILLKTTSVSAIAVVAAMIAGAI</sequence>
<evidence type="ECO:0000313" key="2">
    <source>
        <dbReference type="Proteomes" id="UP000006591"/>
    </source>
</evidence>
<dbReference type="PANTHER" id="PTHR34223">
    <property type="entry name" value="OS11G0201299 PROTEIN"/>
    <property type="match status" value="1"/>
</dbReference>
<name>A0A0E0HMW2_ORYNI</name>
<dbReference type="PANTHER" id="PTHR34223:SF117">
    <property type="entry name" value="OS06G0493266 PROTEIN"/>
    <property type="match status" value="1"/>
</dbReference>
<dbReference type="OMA" id="GDEACEG"/>
<keyword evidence="2" id="KW-1185">Reference proteome</keyword>
<reference evidence="1" key="1">
    <citation type="submission" date="2015-04" db="UniProtKB">
        <authorList>
            <consortium name="EnsemblPlants"/>
        </authorList>
    </citation>
    <scope>IDENTIFICATION</scope>
    <source>
        <strain evidence="1">SL10</strain>
    </source>
</reference>